<feature type="region of interest" description="Disordered" evidence="1">
    <location>
        <begin position="41"/>
        <end position="74"/>
    </location>
</feature>
<name>A0ABR2UI20_9PEZI</name>
<evidence type="ECO:0000313" key="2">
    <source>
        <dbReference type="EMBL" id="KAK9414105.1"/>
    </source>
</evidence>
<evidence type="ECO:0000256" key="1">
    <source>
        <dbReference type="SAM" id="MobiDB-lite"/>
    </source>
</evidence>
<comment type="caution">
    <text evidence="2">The sequence shown here is derived from an EMBL/GenBank/DDBJ whole genome shotgun (WGS) entry which is preliminary data.</text>
</comment>
<protein>
    <submittedName>
        <fullName evidence="2">Uncharacterized protein</fullName>
    </submittedName>
</protein>
<sequence>MSEYPKREEGWLYEANLEATTVYINGRPEAEQMKEVIPYQGRNGHGSEVARHAHSGPEAGHRSRRTGLGAAATTGDLHTIKAAWG</sequence>
<evidence type="ECO:0000313" key="3">
    <source>
        <dbReference type="Proteomes" id="UP001408356"/>
    </source>
</evidence>
<keyword evidence="3" id="KW-1185">Reference proteome</keyword>
<dbReference type="EMBL" id="JARVKF010000429">
    <property type="protein sequence ID" value="KAK9414105.1"/>
    <property type="molecule type" value="Genomic_DNA"/>
</dbReference>
<organism evidence="2 3">
    <name type="scientific">Seiridium unicorne</name>
    <dbReference type="NCBI Taxonomy" id="138068"/>
    <lineage>
        <taxon>Eukaryota</taxon>
        <taxon>Fungi</taxon>
        <taxon>Dikarya</taxon>
        <taxon>Ascomycota</taxon>
        <taxon>Pezizomycotina</taxon>
        <taxon>Sordariomycetes</taxon>
        <taxon>Xylariomycetidae</taxon>
        <taxon>Amphisphaeriales</taxon>
        <taxon>Sporocadaceae</taxon>
        <taxon>Seiridium</taxon>
    </lineage>
</organism>
<gene>
    <name evidence="2" type="ORF">SUNI508_02204</name>
</gene>
<proteinExistence type="predicted"/>
<reference evidence="2 3" key="1">
    <citation type="journal article" date="2024" name="J. Plant Pathol.">
        <title>Sequence and assembly of the genome of Seiridium unicorne, isolate CBS 538.82, causal agent of cypress canker disease.</title>
        <authorList>
            <person name="Scali E."/>
            <person name="Rocca G.D."/>
            <person name="Danti R."/>
            <person name="Garbelotto M."/>
            <person name="Barberini S."/>
            <person name="Baroncelli R."/>
            <person name="Emiliani G."/>
        </authorList>
    </citation>
    <scope>NUCLEOTIDE SEQUENCE [LARGE SCALE GENOMIC DNA]</scope>
    <source>
        <strain evidence="2 3">BM-138-508</strain>
    </source>
</reference>
<accession>A0ABR2UI20</accession>
<dbReference type="Proteomes" id="UP001408356">
    <property type="component" value="Unassembled WGS sequence"/>
</dbReference>